<organism evidence="1 2">
    <name type="scientific">Chitinimonas lacunae</name>
    <dbReference type="NCBI Taxonomy" id="1963018"/>
    <lineage>
        <taxon>Bacteria</taxon>
        <taxon>Pseudomonadati</taxon>
        <taxon>Pseudomonadota</taxon>
        <taxon>Betaproteobacteria</taxon>
        <taxon>Neisseriales</taxon>
        <taxon>Chitinibacteraceae</taxon>
        <taxon>Chitinimonas</taxon>
    </lineage>
</organism>
<evidence type="ECO:0008006" key="3">
    <source>
        <dbReference type="Google" id="ProtNLM"/>
    </source>
</evidence>
<protein>
    <recommendedName>
        <fullName evidence="3">PilZ domain-containing protein</fullName>
    </recommendedName>
</protein>
<accession>A0ABV8MPD7</accession>
<evidence type="ECO:0000313" key="2">
    <source>
        <dbReference type="Proteomes" id="UP001595791"/>
    </source>
</evidence>
<dbReference type="RefSeq" id="WP_378162676.1">
    <property type="nucleotide sequence ID" value="NZ_JBHSBU010000001.1"/>
</dbReference>
<dbReference type="Proteomes" id="UP001595791">
    <property type="component" value="Unassembled WGS sequence"/>
</dbReference>
<comment type="caution">
    <text evidence="1">The sequence shown here is derived from an EMBL/GenBank/DDBJ whole genome shotgun (WGS) entry which is preliminary data.</text>
</comment>
<dbReference type="EMBL" id="JBHSBU010000001">
    <property type="protein sequence ID" value="MFC4159186.1"/>
    <property type="molecule type" value="Genomic_DNA"/>
</dbReference>
<name>A0ABV8MPD7_9NEIS</name>
<sequence>MRKLIGSLNTLLRRELDPLSDPRSSTQWLKEQRSGDLSQQLRSVREIVSRVPEREVFDLAGLQALFSLDEAAQPSFELLCQQYIQNPRMGKQIEEKLWDDIMGFARAMLNAYHRYIKVENPAPDEEAGFTQATPVMLARALRLIGIQVKWHFFRFEAPPPQLWAGANQMYRLSEVSGVDCDPFEIYPNDEELTTSCADEFLRIQMLATLNNGNFTLRQFDWADRWLGLWSRHIQLERRYRDGVHQFCVNLAEPTGPSKIHAAVEGDLMRFWGVGELLAEMNRTMQALEAGDSPARLGLGDDARMPACLEFMRQLEILWARERNQQIHRKERTKVNRLVQVIHGLDSIFEVVRQDDERMMSRSGLSRAPDADELVDMKLYGYVTERTQRKLAMQQATKHQVYGNRPVAAEHDNWVIDNQSQGGLGVVLPLQGHDWVRLGVLLAMRNDDKSHWLIAVVRRLNRVNSEQLYAGIQILTTTAVSMSMRALEQERHLEMMPGSIDVVPVGMVLQRQGLYIPYQSENRRANTLLLHMADYQVGRLFEVVARDKVFLVRLSEVLEKGPDWIWAVVEVVKRG</sequence>
<evidence type="ECO:0000313" key="1">
    <source>
        <dbReference type="EMBL" id="MFC4159186.1"/>
    </source>
</evidence>
<gene>
    <name evidence="1" type="ORF">ACFOW7_07420</name>
</gene>
<keyword evidence="2" id="KW-1185">Reference proteome</keyword>
<proteinExistence type="predicted"/>
<reference evidence="2" key="1">
    <citation type="journal article" date="2019" name="Int. J. Syst. Evol. Microbiol.">
        <title>The Global Catalogue of Microorganisms (GCM) 10K type strain sequencing project: providing services to taxonomists for standard genome sequencing and annotation.</title>
        <authorList>
            <consortium name="The Broad Institute Genomics Platform"/>
            <consortium name="The Broad Institute Genome Sequencing Center for Infectious Disease"/>
            <person name="Wu L."/>
            <person name="Ma J."/>
        </authorList>
    </citation>
    <scope>NUCLEOTIDE SEQUENCE [LARGE SCALE GENOMIC DNA]</scope>
    <source>
        <strain evidence="2">LMG 29894</strain>
    </source>
</reference>